<evidence type="ECO:0000313" key="4">
    <source>
        <dbReference type="Proteomes" id="UP001161391"/>
    </source>
</evidence>
<evidence type="ECO:0000256" key="1">
    <source>
        <dbReference type="SAM" id="SignalP"/>
    </source>
</evidence>
<dbReference type="PROSITE" id="PS51257">
    <property type="entry name" value="PROKAR_LIPOPROTEIN"/>
    <property type="match status" value="1"/>
</dbReference>
<accession>A0ABQ5V9K0</accession>
<organism evidence="3 4">
    <name type="scientific">Algimonas ampicilliniresistens</name>
    <dbReference type="NCBI Taxonomy" id="1298735"/>
    <lineage>
        <taxon>Bacteria</taxon>
        <taxon>Pseudomonadati</taxon>
        <taxon>Pseudomonadota</taxon>
        <taxon>Alphaproteobacteria</taxon>
        <taxon>Maricaulales</taxon>
        <taxon>Robiginitomaculaceae</taxon>
        <taxon>Algimonas</taxon>
    </lineage>
</organism>
<dbReference type="Gene3D" id="2.130.10.10">
    <property type="entry name" value="YVTN repeat-like/Quinoprotein amine dehydrogenase"/>
    <property type="match status" value="1"/>
</dbReference>
<dbReference type="Proteomes" id="UP001161391">
    <property type="component" value="Unassembled WGS sequence"/>
</dbReference>
<dbReference type="RefSeq" id="WP_284389015.1">
    <property type="nucleotide sequence ID" value="NZ_BSNK01000001.1"/>
</dbReference>
<feature type="domain" description="Pyrrolo-quinoline quinone repeat" evidence="2">
    <location>
        <begin position="102"/>
        <end position="182"/>
    </location>
</feature>
<dbReference type="EMBL" id="BSNK01000001">
    <property type="protein sequence ID" value="GLQ23513.1"/>
    <property type="molecule type" value="Genomic_DNA"/>
</dbReference>
<evidence type="ECO:0000313" key="3">
    <source>
        <dbReference type="EMBL" id="GLQ23513.1"/>
    </source>
</evidence>
<gene>
    <name evidence="3" type="ORF">GCM10007853_13870</name>
</gene>
<name>A0ABQ5V9K0_9PROT</name>
<dbReference type="InterPro" id="IPR002372">
    <property type="entry name" value="PQQ_rpt_dom"/>
</dbReference>
<protein>
    <recommendedName>
        <fullName evidence="2">Pyrrolo-quinoline quinone repeat domain-containing protein</fullName>
    </recommendedName>
</protein>
<dbReference type="InterPro" id="IPR018391">
    <property type="entry name" value="PQQ_b-propeller_rpt"/>
</dbReference>
<reference evidence="3" key="1">
    <citation type="journal article" date="2014" name="Int. J. Syst. Evol. Microbiol.">
        <title>Complete genome of a new Firmicutes species belonging to the dominant human colonic microbiota ('Ruminococcus bicirculans') reveals two chromosomes and a selective capacity to utilize plant glucans.</title>
        <authorList>
            <consortium name="NISC Comparative Sequencing Program"/>
            <person name="Wegmann U."/>
            <person name="Louis P."/>
            <person name="Goesmann A."/>
            <person name="Henrissat B."/>
            <person name="Duncan S.H."/>
            <person name="Flint H.J."/>
        </authorList>
    </citation>
    <scope>NUCLEOTIDE SEQUENCE</scope>
    <source>
        <strain evidence="3">NBRC 108219</strain>
    </source>
</reference>
<dbReference type="InterPro" id="IPR011047">
    <property type="entry name" value="Quinoprotein_ADH-like_sf"/>
</dbReference>
<feature type="domain" description="Pyrrolo-quinoline quinone repeat" evidence="2">
    <location>
        <begin position="188"/>
        <end position="396"/>
    </location>
</feature>
<dbReference type="SUPFAM" id="SSF50998">
    <property type="entry name" value="Quinoprotein alcohol dehydrogenase-like"/>
    <property type="match status" value="1"/>
</dbReference>
<keyword evidence="1" id="KW-0732">Signal</keyword>
<sequence length="478" mass="50824">MTTCLKPIWATVVAAALLSGCSTLSAINPFDGGDGPDQGDVAGSERRISILELNDTLRVGGSVTPDQIVLPPAYVNTDWPQVGGNVAHVVQHTGASGPLQKIWSKDVGDGSDRKGFIAAPPIVADGIIYVFDADSTVRAFNEGSGSRIWDFKVEISESERTRTKGTSIIDRIRDPQSFLDGSGRDKDGVGGGLAYDNGVLYVSSGLGVLTALDAKTGAEIWRKGIRVPLHSAPTVADGRVYAITDDNEIMAFDANDNGAILWTYQGIVETARMLTVPAPAVQNEVVIAPFSSGEVVALRAQNGGVLWQDALASSTRLTPLAALNDIAFGPVIADGYVIATAQSGVMTAFDFRTGQRVWSQPAGSIGMPWVAGDFVFTVTTDSKVAALSKIDGSVIWLQQLETFKNPQKRKGRIVWSGPVLAGERLVVASSRGRMMILNPYDGSIIEERKIGDAVMVPPIIANETVYLLNDKAKLIALR</sequence>
<dbReference type="SMART" id="SM00564">
    <property type="entry name" value="PQQ"/>
    <property type="match status" value="7"/>
</dbReference>
<feature type="chain" id="PRO_5045905723" description="Pyrrolo-quinoline quinone repeat domain-containing protein" evidence="1">
    <location>
        <begin position="27"/>
        <end position="478"/>
    </location>
</feature>
<dbReference type="InterPro" id="IPR015943">
    <property type="entry name" value="WD40/YVTN_repeat-like_dom_sf"/>
</dbReference>
<reference evidence="3" key="2">
    <citation type="submission" date="2023-01" db="EMBL/GenBank/DDBJ databases">
        <title>Draft genome sequence of Algimonas ampicilliniresistens strain NBRC 108219.</title>
        <authorList>
            <person name="Sun Q."/>
            <person name="Mori K."/>
        </authorList>
    </citation>
    <scope>NUCLEOTIDE SEQUENCE</scope>
    <source>
        <strain evidence="3">NBRC 108219</strain>
    </source>
</reference>
<evidence type="ECO:0000259" key="2">
    <source>
        <dbReference type="Pfam" id="PF13360"/>
    </source>
</evidence>
<proteinExistence type="predicted"/>
<feature type="signal peptide" evidence="1">
    <location>
        <begin position="1"/>
        <end position="26"/>
    </location>
</feature>
<dbReference type="PANTHER" id="PTHR34512">
    <property type="entry name" value="CELL SURFACE PROTEIN"/>
    <property type="match status" value="1"/>
</dbReference>
<keyword evidence="4" id="KW-1185">Reference proteome</keyword>
<dbReference type="PANTHER" id="PTHR34512:SF30">
    <property type="entry name" value="OUTER MEMBRANE PROTEIN ASSEMBLY FACTOR BAMB"/>
    <property type="match status" value="1"/>
</dbReference>
<dbReference type="Pfam" id="PF13360">
    <property type="entry name" value="PQQ_2"/>
    <property type="match status" value="2"/>
</dbReference>
<comment type="caution">
    <text evidence="3">The sequence shown here is derived from an EMBL/GenBank/DDBJ whole genome shotgun (WGS) entry which is preliminary data.</text>
</comment>